<name>A0ABW1XEP8_9ALTE</name>
<evidence type="ECO:0000313" key="3">
    <source>
        <dbReference type="Proteomes" id="UP001596364"/>
    </source>
</evidence>
<comment type="caution">
    <text evidence="2">The sequence shown here is derived from an EMBL/GenBank/DDBJ whole genome shotgun (WGS) entry which is preliminary data.</text>
</comment>
<protein>
    <submittedName>
        <fullName evidence="2">TIGR03088 family PEP-CTERM/XrtA system glycosyltransferase</fullName>
    </submittedName>
</protein>
<dbReference type="Pfam" id="PF13439">
    <property type="entry name" value="Glyco_transf_4"/>
    <property type="match status" value="1"/>
</dbReference>
<organism evidence="2 3">
    <name type="scientific">Pseudobowmanella zhangzhouensis</name>
    <dbReference type="NCBI Taxonomy" id="1537679"/>
    <lineage>
        <taxon>Bacteria</taxon>
        <taxon>Pseudomonadati</taxon>
        <taxon>Pseudomonadota</taxon>
        <taxon>Gammaproteobacteria</taxon>
        <taxon>Alteromonadales</taxon>
        <taxon>Alteromonadaceae</taxon>
    </lineage>
</organism>
<dbReference type="SUPFAM" id="SSF53756">
    <property type="entry name" value="UDP-Glycosyltransferase/glycogen phosphorylase"/>
    <property type="match status" value="1"/>
</dbReference>
<keyword evidence="3" id="KW-1185">Reference proteome</keyword>
<reference evidence="3" key="1">
    <citation type="journal article" date="2019" name="Int. J. Syst. Evol. Microbiol.">
        <title>The Global Catalogue of Microorganisms (GCM) 10K type strain sequencing project: providing services to taxonomists for standard genome sequencing and annotation.</title>
        <authorList>
            <consortium name="The Broad Institute Genomics Platform"/>
            <consortium name="The Broad Institute Genome Sequencing Center for Infectious Disease"/>
            <person name="Wu L."/>
            <person name="Ma J."/>
        </authorList>
    </citation>
    <scope>NUCLEOTIDE SEQUENCE [LARGE SCALE GENOMIC DNA]</scope>
    <source>
        <strain evidence="3">CGMCC 1.16031</strain>
    </source>
</reference>
<dbReference type="InterPro" id="IPR017522">
    <property type="entry name" value="Sugar_tfrase_PEP-CTERM_Stp2"/>
</dbReference>
<dbReference type="RefSeq" id="WP_131259404.1">
    <property type="nucleotide sequence ID" value="NZ_JBHSUS010000001.1"/>
</dbReference>
<gene>
    <name evidence="2" type="ORF">ACFP85_00860</name>
</gene>
<evidence type="ECO:0000313" key="2">
    <source>
        <dbReference type="EMBL" id="MFC6438712.1"/>
    </source>
</evidence>
<dbReference type="InterPro" id="IPR028098">
    <property type="entry name" value="Glyco_trans_4-like_N"/>
</dbReference>
<proteinExistence type="predicted"/>
<dbReference type="Proteomes" id="UP001596364">
    <property type="component" value="Unassembled WGS sequence"/>
</dbReference>
<dbReference type="Gene3D" id="3.40.50.2000">
    <property type="entry name" value="Glycogen Phosphorylase B"/>
    <property type="match status" value="2"/>
</dbReference>
<dbReference type="PANTHER" id="PTHR45947:SF14">
    <property type="entry name" value="SLL1723 PROTEIN"/>
    <property type="match status" value="1"/>
</dbReference>
<accession>A0ABW1XEP8</accession>
<feature type="domain" description="Glycosyltransferase subfamily 4-like N-terminal" evidence="1">
    <location>
        <begin position="17"/>
        <end position="177"/>
    </location>
</feature>
<dbReference type="NCBIfam" id="TIGR03088">
    <property type="entry name" value="stp2"/>
    <property type="match status" value="1"/>
</dbReference>
<sequence>MATSMHVVHIIYRLDTGGLENGLVNLINRLPATEYQHSIITLNGQNPEFAQRIQQSNVTIVDVAKKPGRDLGCYWRIFRALKKLQPDILHTRNLTSIEYQCIGWLAGTPNRLHGEHGWDADDIGGISTKNQKIRRLFKRFIHHFIGLSSESIRYLNQKVGVAYSNITHICNGVDVERFRPNRAARLNLPFDFQDEKRIVFGTVGRLAAVKNQTLLVDSFIQLWQRFPTHRPHLRLVIVGDGILLPGLKDKISKAGLDHAVWFAGNRNDVAQLLPAMDVFVLPSLAEGISNTILEAMACGVPVIATDVGGNPDLIAQQFATTHLVSSQQPDELTKAMARYVESPEKIRSDSETVRLHCQQHFSIEAMVEKYHGVYQALSQRG</sequence>
<dbReference type="Pfam" id="PF13692">
    <property type="entry name" value="Glyco_trans_1_4"/>
    <property type="match status" value="1"/>
</dbReference>
<dbReference type="InterPro" id="IPR050194">
    <property type="entry name" value="Glycosyltransferase_grp1"/>
</dbReference>
<dbReference type="EMBL" id="JBHSUS010000001">
    <property type="protein sequence ID" value="MFC6438712.1"/>
    <property type="molecule type" value="Genomic_DNA"/>
</dbReference>
<dbReference type="PANTHER" id="PTHR45947">
    <property type="entry name" value="SULFOQUINOVOSYL TRANSFERASE SQD2"/>
    <property type="match status" value="1"/>
</dbReference>
<evidence type="ECO:0000259" key="1">
    <source>
        <dbReference type="Pfam" id="PF13439"/>
    </source>
</evidence>